<reference evidence="2 3" key="2">
    <citation type="submission" date="2017-02" db="EMBL/GenBank/DDBJ databases">
        <title>A genome survey and senescence transcriptome analysis in Lentinula edodes.</title>
        <authorList>
            <person name="Sakamoto Y."/>
            <person name="Nakade K."/>
            <person name="Sato S."/>
            <person name="Yoshida Y."/>
            <person name="Miyazaki K."/>
            <person name="Natsume S."/>
            <person name="Konno N."/>
        </authorList>
    </citation>
    <scope>NUCLEOTIDE SEQUENCE [LARGE SCALE GENOMIC DNA]</scope>
    <source>
        <strain evidence="2 3">NBRC 111202</strain>
    </source>
</reference>
<name>A0A1Q3DYU0_LENED</name>
<evidence type="ECO:0000313" key="2">
    <source>
        <dbReference type="EMBL" id="GAW00100.1"/>
    </source>
</evidence>
<sequence length="78" mass="8798">MRGTIEGPSSREVAALLKYRTQILCIPLDDSMGLAPTGTTIRPVVAVSQMVVGTEILLSFQYWLFVYIYVYSTRTRRP</sequence>
<accession>A0A1Q3DYU0</accession>
<dbReference type="AlphaFoldDB" id="A0A1Q3DYU0"/>
<feature type="transmembrane region" description="Helical" evidence="1">
    <location>
        <begin position="50"/>
        <end position="70"/>
    </location>
</feature>
<keyword evidence="1" id="KW-0472">Membrane</keyword>
<dbReference type="EMBL" id="BDGU01000024">
    <property type="protein sequence ID" value="GAW00100.1"/>
    <property type="molecule type" value="Genomic_DNA"/>
</dbReference>
<comment type="caution">
    <text evidence="2">The sequence shown here is derived from an EMBL/GenBank/DDBJ whole genome shotgun (WGS) entry which is preliminary data.</text>
</comment>
<keyword evidence="1" id="KW-1133">Transmembrane helix</keyword>
<organism evidence="2 3">
    <name type="scientific">Lentinula edodes</name>
    <name type="common">Shiitake mushroom</name>
    <name type="synonym">Lentinus edodes</name>
    <dbReference type="NCBI Taxonomy" id="5353"/>
    <lineage>
        <taxon>Eukaryota</taxon>
        <taxon>Fungi</taxon>
        <taxon>Dikarya</taxon>
        <taxon>Basidiomycota</taxon>
        <taxon>Agaricomycotina</taxon>
        <taxon>Agaricomycetes</taxon>
        <taxon>Agaricomycetidae</taxon>
        <taxon>Agaricales</taxon>
        <taxon>Marasmiineae</taxon>
        <taxon>Omphalotaceae</taxon>
        <taxon>Lentinula</taxon>
    </lineage>
</organism>
<gene>
    <name evidence="2" type="ORF">LENED_001593</name>
</gene>
<reference evidence="2 3" key="1">
    <citation type="submission" date="2016-08" db="EMBL/GenBank/DDBJ databases">
        <authorList>
            <consortium name="Lentinula edodes genome sequencing consortium"/>
            <person name="Sakamoto Y."/>
            <person name="Nakade K."/>
            <person name="Sato S."/>
            <person name="Yoshida Y."/>
            <person name="Miyazaki K."/>
            <person name="Natsume S."/>
            <person name="Konno N."/>
        </authorList>
    </citation>
    <scope>NUCLEOTIDE SEQUENCE [LARGE SCALE GENOMIC DNA]</scope>
    <source>
        <strain evidence="2 3">NBRC 111202</strain>
    </source>
</reference>
<evidence type="ECO:0000313" key="3">
    <source>
        <dbReference type="Proteomes" id="UP000188533"/>
    </source>
</evidence>
<keyword evidence="1" id="KW-0812">Transmembrane</keyword>
<dbReference type="Proteomes" id="UP000188533">
    <property type="component" value="Unassembled WGS sequence"/>
</dbReference>
<proteinExistence type="predicted"/>
<keyword evidence="3" id="KW-1185">Reference proteome</keyword>
<protein>
    <submittedName>
        <fullName evidence="2">Uncharacterized protein</fullName>
    </submittedName>
</protein>
<evidence type="ECO:0000256" key="1">
    <source>
        <dbReference type="SAM" id="Phobius"/>
    </source>
</evidence>